<dbReference type="Pfam" id="PF00155">
    <property type="entry name" value="Aminotran_1_2"/>
    <property type="match status" value="1"/>
</dbReference>
<keyword evidence="5 9" id="KW-0032">Aminotransferase</keyword>
<dbReference type="EC" id="2.6.1.9" evidence="9"/>
<dbReference type="HAMAP" id="MF_01023">
    <property type="entry name" value="HisC_aminotrans_2"/>
    <property type="match status" value="1"/>
</dbReference>
<comment type="pathway">
    <text evidence="2 9">Amino-acid biosynthesis; L-histidine biosynthesis; L-histidine from 5-phospho-alpha-D-ribose 1-diphosphate: step 7/9.</text>
</comment>
<dbReference type="GO" id="GO:0000105">
    <property type="term" value="P:L-histidine biosynthetic process"/>
    <property type="evidence" value="ECO:0007669"/>
    <property type="project" value="UniProtKB-UniRule"/>
</dbReference>
<evidence type="ECO:0000256" key="2">
    <source>
        <dbReference type="ARBA" id="ARBA00005011"/>
    </source>
</evidence>
<evidence type="ECO:0000256" key="3">
    <source>
        <dbReference type="ARBA" id="ARBA00007970"/>
    </source>
</evidence>
<dbReference type="InterPro" id="IPR004839">
    <property type="entry name" value="Aminotransferase_I/II_large"/>
</dbReference>
<reference evidence="11 12" key="1">
    <citation type="submission" date="2020-06" db="EMBL/GenBank/DDBJ databases">
        <title>Dysbiosis in marine aquaculture revealed through microbiome analysis: reverse ecology for environmental sustainability.</title>
        <authorList>
            <person name="Haro-Moreno J.M."/>
            <person name="Coutinho F.H."/>
            <person name="Zaragoza-Solas A."/>
            <person name="Picazo A."/>
            <person name="Almagro-Moreno S."/>
            <person name="Lopez-Perez M."/>
        </authorList>
    </citation>
    <scope>NUCLEOTIDE SEQUENCE [LARGE SCALE GENOMIC DNA]</scope>
    <source>
        <strain evidence="11">MCMED-G41</strain>
    </source>
</reference>
<dbReference type="AlphaFoldDB" id="A0A838XZH0"/>
<name>A0A838XZH0_9GAMM</name>
<evidence type="ECO:0000259" key="10">
    <source>
        <dbReference type="Pfam" id="PF00155"/>
    </source>
</evidence>
<comment type="caution">
    <text evidence="11">The sequence shown here is derived from an EMBL/GenBank/DDBJ whole genome shotgun (WGS) entry which is preliminary data.</text>
</comment>
<dbReference type="UniPathway" id="UPA00031">
    <property type="reaction ID" value="UER00012"/>
</dbReference>
<evidence type="ECO:0000256" key="7">
    <source>
        <dbReference type="ARBA" id="ARBA00022898"/>
    </source>
</evidence>
<dbReference type="InterPro" id="IPR015422">
    <property type="entry name" value="PyrdxlP-dep_Trfase_small"/>
</dbReference>
<dbReference type="CDD" id="cd00609">
    <property type="entry name" value="AAT_like"/>
    <property type="match status" value="1"/>
</dbReference>
<evidence type="ECO:0000256" key="6">
    <source>
        <dbReference type="ARBA" id="ARBA00022679"/>
    </source>
</evidence>
<evidence type="ECO:0000313" key="11">
    <source>
        <dbReference type="EMBL" id="MBA4692570.1"/>
    </source>
</evidence>
<dbReference type="GO" id="GO:0004400">
    <property type="term" value="F:histidinol-phosphate transaminase activity"/>
    <property type="evidence" value="ECO:0007669"/>
    <property type="project" value="UniProtKB-UniRule"/>
</dbReference>
<evidence type="ECO:0000256" key="9">
    <source>
        <dbReference type="HAMAP-Rule" id="MF_01023"/>
    </source>
</evidence>
<feature type="modified residue" description="N6-(pyridoxal phosphate)lysine" evidence="9">
    <location>
        <position position="228"/>
    </location>
</feature>
<dbReference type="GO" id="GO:0030170">
    <property type="term" value="F:pyridoxal phosphate binding"/>
    <property type="evidence" value="ECO:0007669"/>
    <property type="project" value="InterPro"/>
</dbReference>
<protein>
    <recommendedName>
        <fullName evidence="9">Histidinol-phosphate aminotransferase</fullName>
        <ecNumber evidence="9">2.6.1.9</ecNumber>
    </recommendedName>
    <alternativeName>
        <fullName evidence="9">Imidazole acetol-phosphate transaminase</fullName>
    </alternativeName>
</protein>
<comment type="catalytic activity">
    <reaction evidence="8 9">
        <text>L-histidinol phosphate + 2-oxoglutarate = 3-(imidazol-4-yl)-2-oxopropyl phosphate + L-glutamate</text>
        <dbReference type="Rhea" id="RHEA:23744"/>
        <dbReference type="ChEBI" id="CHEBI:16810"/>
        <dbReference type="ChEBI" id="CHEBI:29985"/>
        <dbReference type="ChEBI" id="CHEBI:57766"/>
        <dbReference type="ChEBI" id="CHEBI:57980"/>
        <dbReference type="EC" id="2.6.1.9"/>
    </reaction>
</comment>
<evidence type="ECO:0000256" key="1">
    <source>
        <dbReference type="ARBA" id="ARBA00001933"/>
    </source>
</evidence>
<keyword evidence="6 9" id="KW-0808">Transferase</keyword>
<evidence type="ECO:0000256" key="5">
    <source>
        <dbReference type="ARBA" id="ARBA00022576"/>
    </source>
</evidence>
<keyword evidence="7 9" id="KW-0663">Pyridoxal phosphate</keyword>
<dbReference type="SUPFAM" id="SSF53383">
    <property type="entry name" value="PLP-dependent transferases"/>
    <property type="match status" value="1"/>
</dbReference>
<comment type="cofactor">
    <cofactor evidence="1 9">
        <name>pyridoxal 5'-phosphate</name>
        <dbReference type="ChEBI" id="CHEBI:597326"/>
    </cofactor>
</comment>
<dbReference type="Gene3D" id="3.90.1150.10">
    <property type="entry name" value="Aspartate Aminotransferase, domain 1"/>
    <property type="match status" value="1"/>
</dbReference>
<evidence type="ECO:0000256" key="4">
    <source>
        <dbReference type="ARBA" id="ARBA00011738"/>
    </source>
</evidence>
<evidence type="ECO:0000256" key="8">
    <source>
        <dbReference type="ARBA" id="ARBA00047481"/>
    </source>
</evidence>
<dbReference type="Proteomes" id="UP000551848">
    <property type="component" value="Unassembled WGS sequence"/>
</dbReference>
<dbReference type="Gene3D" id="3.40.640.10">
    <property type="entry name" value="Type I PLP-dependent aspartate aminotransferase-like (Major domain)"/>
    <property type="match status" value="1"/>
</dbReference>
<accession>A0A838XZH0</accession>
<keyword evidence="9" id="KW-0028">Amino-acid biosynthesis</keyword>
<dbReference type="PANTHER" id="PTHR43643">
    <property type="entry name" value="HISTIDINOL-PHOSPHATE AMINOTRANSFERASE 2"/>
    <property type="match status" value="1"/>
</dbReference>
<sequence>MSSDILKNLNPGITDLFPYEPGRSIDEVIDEFDLNEVVKLASNENPLGASPKALSVLTELKNDLHLYPDGNGTKLKKEIASHENVAIDNIIIGNGSNEILELAARAFLNSNTSSIASKHAFAVYKIVTQSAGASLIEIPTSNWSHDLGLFVNHIEQTTKVIFIANPNNPTGTYNSHDEVHTLLKKVPSSVLVVLDCAYFEYVTKADYVRPIDLLSEFDNLLITKSFSKIHGLASIRVGYGIANPSLIEVLNRIRQPFNVNAIAQAMASIAINDKEHIEQSIKLNSQQYEFLFNKLSKLGLECIPSVGNFITFRGDFIGKELFYGLMEKGVIVRPVDLYDMKDFIRVTIGTKDENLKFLSAIEELL</sequence>
<dbReference type="PANTHER" id="PTHR43643:SF3">
    <property type="entry name" value="HISTIDINOL-PHOSPHATE AMINOTRANSFERASE"/>
    <property type="match status" value="1"/>
</dbReference>
<dbReference type="InterPro" id="IPR050106">
    <property type="entry name" value="HistidinolP_aminotransfase"/>
</dbReference>
<evidence type="ECO:0000313" key="12">
    <source>
        <dbReference type="Proteomes" id="UP000551848"/>
    </source>
</evidence>
<gene>
    <name evidence="9" type="primary">hisC</name>
    <name evidence="11" type="ORF">H2072_02345</name>
</gene>
<organism evidence="11 12">
    <name type="scientific">SAR86 cluster bacterium</name>
    <dbReference type="NCBI Taxonomy" id="2030880"/>
    <lineage>
        <taxon>Bacteria</taxon>
        <taxon>Pseudomonadati</taxon>
        <taxon>Pseudomonadota</taxon>
        <taxon>Gammaproteobacteria</taxon>
        <taxon>SAR86 cluster</taxon>
    </lineage>
</organism>
<keyword evidence="9" id="KW-0368">Histidine biosynthesis</keyword>
<proteinExistence type="inferred from homology"/>
<dbReference type="InterPro" id="IPR005861">
    <property type="entry name" value="HisP_aminotrans"/>
</dbReference>
<dbReference type="InterPro" id="IPR015424">
    <property type="entry name" value="PyrdxlP-dep_Trfase"/>
</dbReference>
<dbReference type="EMBL" id="JACETL010000020">
    <property type="protein sequence ID" value="MBA4692570.1"/>
    <property type="molecule type" value="Genomic_DNA"/>
</dbReference>
<feature type="domain" description="Aminotransferase class I/classII large" evidence="10">
    <location>
        <begin position="36"/>
        <end position="360"/>
    </location>
</feature>
<dbReference type="NCBIfam" id="TIGR01141">
    <property type="entry name" value="hisC"/>
    <property type="match status" value="1"/>
</dbReference>
<comment type="subunit">
    <text evidence="4 9">Homodimer.</text>
</comment>
<dbReference type="InterPro" id="IPR015421">
    <property type="entry name" value="PyrdxlP-dep_Trfase_major"/>
</dbReference>
<comment type="similarity">
    <text evidence="3 9">Belongs to the class-II pyridoxal-phosphate-dependent aminotransferase family. Histidinol-phosphate aminotransferase subfamily.</text>
</comment>